<dbReference type="NCBIfam" id="TIGR00639">
    <property type="entry name" value="PurN"/>
    <property type="match status" value="1"/>
</dbReference>
<feature type="binding site" evidence="6">
    <location>
        <begin position="11"/>
        <end position="13"/>
    </location>
    <ligand>
        <name>N(1)-(5-phospho-beta-D-ribosyl)glycinamide</name>
        <dbReference type="ChEBI" id="CHEBI:143788"/>
    </ligand>
</feature>
<dbReference type="PANTHER" id="PTHR43369:SF2">
    <property type="entry name" value="PHOSPHORIBOSYLGLYCINAMIDE FORMYLTRANSFERASE"/>
    <property type="match status" value="1"/>
</dbReference>
<dbReference type="GO" id="GO:0004644">
    <property type="term" value="F:phosphoribosylglycinamide formyltransferase activity"/>
    <property type="evidence" value="ECO:0007669"/>
    <property type="project" value="UniProtKB-UniRule"/>
</dbReference>
<evidence type="ECO:0000256" key="6">
    <source>
        <dbReference type="HAMAP-Rule" id="MF_01930"/>
    </source>
</evidence>
<name>A0AAJ1TPX2_9BACL</name>
<dbReference type="GO" id="GO:0005829">
    <property type="term" value="C:cytosol"/>
    <property type="evidence" value="ECO:0007669"/>
    <property type="project" value="TreeGrafter"/>
</dbReference>
<feature type="binding site" evidence="6">
    <location>
        <position position="64"/>
    </location>
    <ligand>
        <name>(6R)-10-formyltetrahydrofolate</name>
        <dbReference type="ChEBI" id="CHEBI:195366"/>
    </ligand>
</feature>
<comment type="pathway">
    <text evidence="1 6">Purine metabolism; IMP biosynthesis via de novo pathway; N(2)-formyl-N(1)-(5-phospho-D-ribosyl)glycinamide from N(1)-(5-phospho-D-ribosyl)glycinamide (10-formyl THF route): step 1/1.</text>
</comment>
<evidence type="ECO:0000256" key="5">
    <source>
        <dbReference type="ARBA" id="ARBA00047664"/>
    </source>
</evidence>
<comment type="caution">
    <text evidence="8">The sequence shown here is derived from an EMBL/GenBank/DDBJ whole genome shotgun (WGS) entry which is preliminary data.</text>
</comment>
<dbReference type="CDD" id="cd08645">
    <property type="entry name" value="FMT_core_GART"/>
    <property type="match status" value="1"/>
</dbReference>
<dbReference type="Gene3D" id="3.40.50.170">
    <property type="entry name" value="Formyl transferase, N-terminal domain"/>
    <property type="match status" value="1"/>
</dbReference>
<dbReference type="AlphaFoldDB" id="A0AAJ1TPX2"/>
<proteinExistence type="inferred from homology"/>
<dbReference type="InterPro" id="IPR002376">
    <property type="entry name" value="Formyl_transf_N"/>
</dbReference>
<dbReference type="PROSITE" id="PS00373">
    <property type="entry name" value="GART"/>
    <property type="match status" value="1"/>
</dbReference>
<dbReference type="InterPro" id="IPR036477">
    <property type="entry name" value="Formyl_transf_N_sf"/>
</dbReference>
<reference evidence="8 9" key="1">
    <citation type="submission" date="2023-07" db="EMBL/GenBank/DDBJ databases">
        <title>Genomic Encyclopedia of Type Strains, Phase IV (KMG-IV): sequencing the most valuable type-strain genomes for metagenomic binning, comparative biology and taxonomic classification.</title>
        <authorList>
            <person name="Goeker M."/>
        </authorList>
    </citation>
    <scope>NUCLEOTIDE SEQUENCE [LARGE SCALE GENOMIC DNA]</scope>
    <source>
        <strain evidence="8 9">DSM 46876</strain>
    </source>
</reference>
<dbReference type="HAMAP" id="MF_01930">
    <property type="entry name" value="PurN"/>
    <property type="match status" value="1"/>
</dbReference>
<feature type="binding site" evidence="6">
    <location>
        <begin position="89"/>
        <end position="92"/>
    </location>
    <ligand>
        <name>(6R)-10-formyltetrahydrofolate</name>
        <dbReference type="ChEBI" id="CHEBI:195366"/>
    </ligand>
</feature>
<feature type="domain" description="Formyl transferase N-terminal" evidence="7">
    <location>
        <begin position="1"/>
        <end position="181"/>
    </location>
</feature>
<keyword evidence="2 6" id="KW-0808">Transferase</keyword>
<evidence type="ECO:0000313" key="9">
    <source>
        <dbReference type="Proteomes" id="UP001238450"/>
    </source>
</evidence>
<protein>
    <recommendedName>
        <fullName evidence="6">Phosphoribosylglycinamide formyltransferase</fullName>
        <ecNumber evidence="6">2.1.2.2</ecNumber>
    </recommendedName>
    <alternativeName>
        <fullName evidence="6">5'-phosphoribosylglycinamide transformylase</fullName>
    </alternativeName>
    <alternativeName>
        <fullName evidence="6">GAR transformylase</fullName>
        <shortName evidence="6">GART</shortName>
    </alternativeName>
</protein>
<comment type="catalytic activity">
    <reaction evidence="5 6">
        <text>N(1)-(5-phospho-beta-D-ribosyl)glycinamide + (6R)-10-formyltetrahydrofolate = N(2)-formyl-N(1)-(5-phospho-beta-D-ribosyl)glycinamide + (6S)-5,6,7,8-tetrahydrofolate + H(+)</text>
        <dbReference type="Rhea" id="RHEA:15053"/>
        <dbReference type="ChEBI" id="CHEBI:15378"/>
        <dbReference type="ChEBI" id="CHEBI:57453"/>
        <dbReference type="ChEBI" id="CHEBI:143788"/>
        <dbReference type="ChEBI" id="CHEBI:147286"/>
        <dbReference type="ChEBI" id="CHEBI:195366"/>
        <dbReference type="EC" id="2.1.2.2"/>
    </reaction>
</comment>
<keyword evidence="3 6" id="KW-0658">Purine biosynthesis</keyword>
<evidence type="ECO:0000259" key="7">
    <source>
        <dbReference type="Pfam" id="PF00551"/>
    </source>
</evidence>
<evidence type="ECO:0000256" key="2">
    <source>
        <dbReference type="ARBA" id="ARBA00022679"/>
    </source>
</evidence>
<accession>A0AAJ1TPX2</accession>
<dbReference type="SUPFAM" id="SSF53328">
    <property type="entry name" value="Formyltransferase"/>
    <property type="match status" value="1"/>
</dbReference>
<dbReference type="EC" id="2.1.2.2" evidence="6"/>
<sequence>MSIAIFASGNGSNFEAVVQYSRDQHWTTPVSLLVVDREDAGAIDRAKRLGVPCYVVSPKSFPTKVKYEEALLELLKKYGVEWIVLAGYLRIVGSTLLEPFEGRMVNIHPSLLPSFPGLHAIEQAWGYGVRVTGVTVHFVDAGLDSGPIIVQRAVEVDSMDTIEMLTDKIHAVEHQVYPETIWKVITGKVLYTPRIVVTS</sequence>
<dbReference type="InterPro" id="IPR001555">
    <property type="entry name" value="GART_AS"/>
</dbReference>
<evidence type="ECO:0000256" key="3">
    <source>
        <dbReference type="ARBA" id="ARBA00022755"/>
    </source>
</evidence>
<dbReference type="RefSeq" id="WP_307254745.1">
    <property type="nucleotide sequence ID" value="NZ_JAUSUV010000018.1"/>
</dbReference>
<evidence type="ECO:0000256" key="4">
    <source>
        <dbReference type="ARBA" id="ARBA00038440"/>
    </source>
</evidence>
<dbReference type="Proteomes" id="UP001238450">
    <property type="component" value="Unassembled WGS sequence"/>
</dbReference>
<evidence type="ECO:0000256" key="1">
    <source>
        <dbReference type="ARBA" id="ARBA00005054"/>
    </source>
</evidence>
<dbReference type="InterPro" id="IPR004607">
    <property type="entry name" value="GART"/>
</dbReference>
<comment type="function">
    <text evidence="6">Catalyzes the transfer of a formyl group from 10-formyltetrahydrofolate to 5-phospho-ribosyl-glycinamide (GAR), producing 5-phospho-ribosyl-N-formylglycinamide (FGAR) and tetrahydrofolate.</text>
</comment>
<dbReference type="Pfam" id="PF00551">
    <property type="entry name" value="Formyl_trans_N"/>
    <property type="match status" value="1"/>
</dbReference>
<organism evidence="8 9">
    <name type="scientific">Croceifilum oryzae</name>
    <dbReference type="NCBI Taxonomy" id="1553429"/>
    <lineage>
        <taxon>Bacteria</taxon>
        <taxon>Bacillati</taxon>
        <taxon>Bacillota</taxon>
        <taxon>Bacilli</taxon>
        <taxon>Bacillales</taxon>
        <taxon>Thermoactinomycetaceae</taxon>
        <taxon>Croceifilum</taxon>
    </lineage>
</organism>
<keyword evidence="9" id="KW-1185">Reference proteome</keyword>
<evidence type="ECO:0000313" key="8">
    <source>
        <dbReference type="EMBL" id="MDQ0418800.1"/>
    </source>
</evidence>
<dbReference type="PANTHER" id="PTHR43369">
    <property type="entry name" value="PHOSPHORIBOSYLGLYCINAMIDE FORMYLTRANSFERASE"/>
    <property type="match status" value="1"/>
</dbReference>
<feature type="site" description="Raises pKa of active site His" evidence="6">
    <location>
        <position position="144"/>
    </location>
</feature>
<feature type="binding site" evidence="6">
    <location>
        <position position="106"/>
    </location>
    <ligand>
        <name>(6R)-10-formyltetrahydrofolate</name>
        <dbReference type="ChEBI" id="CHEBI:195366"/>
    </ligand>
</feature>
<dbReference type="EMBL" id="JAUSUV010000018">
    <property type="protein sequence ID" value="MDQ0418800.1"/>
    <property type="molecule type" value="Genomic_DNA"/>
</dbReference>
<comment type="similarity">
    <text evidence="4 6">Belongs to the GART family.</text>
</comment>
<gene>
    <name evidence="6" type="primary">purN</name>
    <name evidence="8" type="ORF">J2Z48_003004</name>
</gene>
<feature type="active site" description="Proton donor" evidence="6">
    <location>
        <position position="108"/>
    </location>
</feature>
<dbReference type="FunFam" id="3.40.50.170:FF:000007">
    <property type="entry name" value="Phosphoribosylglycinamide formyltransferase"/>
    <property type="match status" value="1"/>
</dbReference>
<dbReference type="GO" id="GO:0006189">
    <property type="term" value="P:'de novo' IMP biosynthetic process"/>
    <property type="evidence" value="ECO:0007669"/>
    <property type="project" value="UniProtKB-UniRule"/>
</dbReference>